<dbReference type="STRING" id="1763534.GCA_001831475_00087"/>
<accession>A0A1B9DXW1</accession>
<organism evidence="1 2">
    <name type="scientific">Flavobacterium crassostreae</name>
    <dbReference type="NCBI Taxonomy" id="1763534"/>
    <lineage>
        <taxon>Bacteria</taxon>
        <taxon>Pseudomonadati</taxon>
        <taxon>Bacteroidota</taxon>
        <taxon>Flavobacteriia</taxon>
        <taxon>Flavobacteriales</taxon>
        <taxon>Flavobacteriaceae</taxon>
        <taxon>Flavobacterium</taxon>
    </lineage>
</organism>
<dbReference type="InterPro" id="IPR016181">
    <property type="entry name" value="Acyl_CoA_acyltransferase"/>
</dbReference>
<comment type="caution">
    <text evidence="1">The sequence shown here is derived from an EMBL/GenBank/DDBJ whole genome shotgun (WGS) entry which is preliminary data.</text>
</comment>
<gene>
    <name evidence="1" type="ORF">LPBF_11065</name>
</gene>
<dbReference type="InterPro" id="IPR007434">
    <property type="entry name" value="FemAB-like"/>
</dbReference>
<reference evidence="1 2" key="1">
    <citation type="submission" date="2016-03" db="EMBL/GenBank/DDBJ databases">
        <authorList>
            <person name="Ploux O."/>
        </authorList>
    </citation>
    <scope>NUCLEOTIDE SEQUENCE [LARGE SCALE GENOMIC DNA]</scope>
    <source>
        <strain evidence="1 2">LPB0076</strain>
    </source>
</reference>
<protein>
    <submittedName>
        <fullName evidence="1">8-amino-7-oxononanoate synthase</fullName>
    </submittedName>
</protein>
<dbReference type="SUPFAM" id="SSF55729">
    <property type="entry name" value="Acyl-CoA N-acyltransferases (Nat)"/>
    <property type="match status" value="1"/>
</dbReference>
<keyword evidence="2" id="KW-1185">Reference proteome</keyword>
<dbReference type="OrthoDB" id="240921at2"/>
<proteinExistence type="predicted"/>
<dbReference type="Gene3D" id="3.40.630.30">
    <property type="match status" value="1"/>
</dbReference>
<evidence type="ECO:0000313" key="1">
    <source>
        <dbReference type="EMBL" id="OCB74517.1"/>
    </source>
</evidence>
<name>A0A1B9DXW1_9FLAO</name>
<dbReference type="Proteomes" id="UP000093510">
    <property type="component" value="Unassembled WGS sequence"/>
</dbReference>
<dbReference type="Pfam" id="PF04339">
    <property type="entry name" value="FemAB_like"/>
    <property type="match status" value="1"/>
</dbReference>
<dbReference type="AlphaFoldDB" id="A0A1B9DXW1"/>
<sequence length="382" mass="44204">MHAIFNYKIYNSVGMLPSNWDALAAKNIFLSSAYLYVLEHAAPKNMYCHFIGVFKKDQLVGIAVSQFIDLSTIPSFGERDTCIKTSIRRLVFKNTSSKVLVFGNNMLSGKNGYCFEEVLPVEVGLGILEKAGQSLEKLFLEKGLSTQLTVFKDFLDTETSYFESKEFLSYFTFSTQPNMLFEIPNSWDNFEHYIASLSKKYRDQYKRARKKSEGIVKKKLSLEDIQKLQSRIFDLYMNVAQNAPFNTFYLTPNHFEVFKASLQDNFLFYGYFSNDKLIGFNTLIKNGTDIDTYFLGYDALYQRENMLYLNMLYDMIAYSINKGYKRIVFGRTALEIKSAVGAKPVALHGAMKHHNAFLNLMVSRTFEYLEPKIVWQQRNPFK</sequence>
<dbReference type="EMBL" id="LVEP01000038">
    <property type="protein sequence ID" value="OCB74517.1"/>
    <property type="molecule type" value="Genomic_DNA"/>
</dbReference>
<evidence type="ECO:0000313" key="2">
    <source>
        <dbReference type="Proteomes" id="UP000093510"/>
    </source>
</evidence>